<dbReference type="Gene3D" id="3.40.50.1110">
    <property type="entry name" value="SGNH hydrolase"/>
    <property type="match status" value="1"/>
</dbReference>
<dbReference type="InterPro" id="IPR051532">
    <property type="entry name" value="Ester_Hydrolysis_Enzymes"/>
</dbReference>
<organism evidence="2 3">
    <name type="scientific">Streptococcus gallolyticus</name>
    <dbReference type="NCBI Taxonomy" id="315405"/>
    <lineage>
        <taxon>Bacteria</taxon>
        <taxon>Bacillati</taxon>
        <taxon>Bacillota</taxon>
        <taxon>Bacilli</taxon>
        <taxon>Lactobacillales</taxon>
        <taxon>Streptococcaceae</taxon>
        <taxon>Streptococcus</taxon>
    </lineage>
</organism>
<name>A0A380K2X9_9STRE</name>
<dbReference type="AlphaFoldDB" id="A0A380K2X9"/>
<dbReference type="PANTHER" id="PTHR30383">
    <property type="entry name" value="THIOESTERASE 1/PROTEASE 1/LYSOPHOSPHOLIPASE L1"/>
    <property type="match status" value="1"/>
</dbReference>
<feature type="domain" description="SGNH hydrolase-type esterase" evidence="1">
    <location>
        <begin position="11"/>
        <end position="95"/>
    </location>
</feature>
<dbReference type="SUPFAM" id="SSF52266">
    <property type="entry name" value="SGNH hydrolase"/>
    <property type="match status" value="1"/>
</dbReference>
<protein>
    <submittedName>
        <fullName evidence="2">GDSL-like lipase/acylhydrolase</fullName>
    </submittedName>
</protein>
<dbReference type="InterPro" id="IPR036514">
    <property type="entry name" value="SGNH_hydro_sf"/>
</dbReference>
<keyword evidence="2" id="KW-0378">Hydrolase</keyword>
<evidence type="ECO:0000313" key="3">
    <source>
        <dbReference type="Proteomes" id="UP000254510"/>
    </source>
</evidence>
<dbReference type="EMBL" id="UHFM01000006">
    <property type="protein sequence ID" value="SUN59230.1"/>
    <property type="molecule type" value="Genomic_DNA"/>
</dbReference>
<accession>A0A380K2X9</accession>
<proteinExistence type="predicted"/>
<sequence>MEIRKHDRIVFFGDSITEWGCDKSNPDSLGHGYVSIVAADLLDRSPELELHFYNRGVGGDKVQDLLNRVGDCLSCQPDAVILMVGINYVWHLVGKDGFAS</sequence>
<dbReference type="GO" id="GO:0004622">
    <property type="term" value="F:phosphatidylcholine lysophospholipase activity"/>
    <property type="evidence" value="ECO:0007669"/>
    <property type="project" value="TreeGrafter"/>
</dbReference>
<evidence type="ECO:0000259" key="1">
    <source>
        <dbReference type="Pfam" id="PF13472"/>
    </source>
</evidence>
<dbReference type="Pfam" id="PF13472">
    <property type="entry name" value="Lipase_GDSL_2"/>
    <property type="match status" value="1"/>
</dbReference>
<gene>
    <name evidence="2" type="ORF">NCTC13767_01231</name>
</gene>
<reference evidence="2 3" key="1">
    <citation type="submission" date="2018-06" db="EMBL/GenBank/DDBJ databases">
        <authorList>
            <consortium name="Pathogen Informatics"/>
            <person name="Doyle S."/>
        </authorList>
    </citation>
    <scope>NUCLEOTIDE SEQUENCE [LARGE SCALE GENOMIC DNA]</scope>
    <source>
        <strain evidence="2 3">NCTC13767</strain>
    </source>
</reference>
<evidence type="ECO:0000313" key="2">
    <source>
        <dbReference type="EMBL" id="SUN59230.1"/>
    </source>
</evidence>
<dbReference type="InterPro" id="IPR013830">
    <property type="entry name" value="SGNH_hydro"/>
</dbReference>
<dbReference type="PANTHER" id="PTHR30383:SF5">
    <property type="entry name" value="SGNH HYDROLASE-TYPE ESTERASE DOMAIN-CONTAINING PROTEIN"/>
    <property type="match status" value="1"/>
</dbReference>
<dbReference type="Proteomes" id="UP000254510">
    <property type="component" value="Unassembled WGS sequence"/>
</dbReference>